<sequence>MGPRARTRPASWTFSLAPSKIFRREAAEKTQLQPIITILLLGPPSTGKTTFISHLLPSNASPAPIPTPPLPTTAVASYAADLPNGQRVLLLDTPGFDSNAPSMTRLVVDVVTYISALHARNKSRMCWGGLLYFATLAEGTTPPTTPSGGRQGIRVVERLCGADAFPSVSVVTTGWTTPHADDRQVKLERNLREHEDWFGSGRGREDGEI</sequence>
<dbReference type="AlphaFoldDB" id="A0A9P6GNZ7"/>
<dbReference type="Gene3D" id="3.40.50.300">
    <property type="entry name" value="P-loop containing nucleotide triphosphate hydrolases"/>
    <property type="match status" value="1"/>
</dbReference>
<dbReference type="EMBL" id="WJXW01000003">
    <property type="protein sequence ID" value="KAF9738568.1"/>
    <property type="molecule type" value="Genomic_DNA"/>
</dbReference>
<dbReference type="Pfam" id="PF01926">
    <property type="entry name" value="MMR_HSR1"/>
    <property type="match status" value="1"/>
</dbReference>
<dbReference type="InterPro" id="IPR006073">
    <property type="entry name" value="GTP-bd"/>
</dbReference>
<keyword evidence="3" id="KW-1185">Reference proteome</keyword>
<dbReference type="Proteomes" id="UP000756921">
    <property type="component" value="Unassembled WGS sequence"/>
</dbReference>
<protein>
    <recommendedName>
        <fullName evidence="1">G domain-containing protein</fullName>
    </recommendedName>
</protein>
<dbReference type="InterPro" id="IPR027417">
    <property type="entry name" value="P-loop_NTPase"/>
</dbReference>
<gene>
    <name evidence="2" type="ORF">PMIN01_03851</name>
</gene>
<name>A0A9P6GNZ7_9PLEO</name>
<dbReference type="SUPFAM" id="SSF52540">
    <property type="entry name" value="P-loop containing nucleoside triphosphate hydrolases"/>
    <property type="match status" value="1"/>
</dbReference>
<comment type="caution">
    <text evidence="2">The sequence shown here is derived from an EMBL/GenBank/DDBJ whole genome shotgun (WGS) entry which is preliminary data.</text>
</comment>
<accession>A0A9P6GNZ7</accession>
<evidence type="ECO:0000313" key="3">
    <source>
        <dbReference type="Proteomes" id="UP000756921"/>
    </source>
</evidence>
<reference evidence="2" key="1">
    <citation type="journal article" date="2020" name="Mol. Plant Microbe Interact.">
        <title>Genome Sequence of the Biocontrol Agent Coniothyrium minitans strain Conio (IMI 134523).</title>
        <authorList>
            <person name="Patel D."/>
            <person name="Shittu T.A."/>
            <person name="Baroncelli R."/>
            <person name="Muthumeenakshi S."/>
            <person name="Osborne T.H."/>
            <person name="Janganan T.K."/>
            <person name="Sreenivasaprasad S."/>
        </authorList>
    </citation>
    <scope>NUCLEOTIDE SEQUENCE</scope>
    <source>
        <strain evidence="2">Conio</strain>
    </source>
</reference>
<dbReference type="GO" id="GO:0005525">
    <property type="term" value="F:GTP binding"/>
    <property type="evidence" value="ECO:0007669"/>
    <property type="project" value="InterPro"/>
</dbReference>
<feature type="domain" description="G" evidence="1">
    <location>
        <begin position="38"/>
        <end position="97"/>
    </location>
</feature>
<evidence type="ECO:0000259" key="1">
    <source>
        <dbReference type="Pfam" id="PF01926"/>
    </source>
</evidence>
<evidence type="ECO:0000313" key="2">
    <source>
        <dbReference type="EMBL" id="KAF9738568.1"/>
    </source>
</evidence>
<dbReference type="OrthoDB" id="8954335at2759"/>
<proteinExistence type="predicted"/>
<organism evidence="2 3">
    <name type="scientific">Paraphaeosphaeria minitans</name>
    <dbReference type="NCBI Taxonomy" id="565426"/>
    <lineage>
        <taxon>Eukaryota</taxon>
        <taxon>Fungi</taxon>
        <taxon>Dikarya</taxon>
        <taxon>Ascomycota</taxon>
        <taxon>Pezizomycotina</taxon>
        <taxon>Dothideomycetes</taxon>
        <taxon>Pleosporomycetidae</taxon>
        <taxon>Pleosporales</taxon>
        <taxon>Massarineae</taxon>
        <taxon>Didymosphaeriaceae</taxon>
        <taxon>Paraphaeosphaeria</taxon>
    </lineage>
</organism>